<gene>
    <name evidence="1" type="ORF">BK664_06870</name>
</gene>
<dbReference type="AlphaFoldDB" id="A0A423JRF8"/>
<comment type="caution">
    <text evidence="1">The sequence shown here is derived from an EMBL/GenBank/DDBJ whole genome shotgun (WGS) entry which is preliminary data.</text>
</comment>
<dbReference type="Proteomes" id="UP000286351">
    <property type="component" value="Unassembled WGS sequence"/>
</dbReference>
<protein>
    <submittedName>
        <fullName evidence="1">Uncharacterized protein</fullName>
    </submittedName>
</protein>
<accession>A0A423JRF8</accession>
<proteinExistence type="predicted"/>
<dbReference type="RefSeq" id="WP_123365140.1">
    <property type="nucleotide sequence ID" value="NZ_MOBO01000006.1"/>
</dbReference>
<evidence type="ECO:0000313" key="2">
    <source>
        <dbReference type="Proteomes" id="UP000286351"/>
    </source>
</evidence>
<sequence>MAEFTQEQHWEALASIASGAVTKCQERDDSTGGGIFKSLYRTGFITGENLSGINHFSLYDIELTTDGRKCLAAFSADA</sequence>
<evidence type="ECO:0000313" key="1">
    <source>
        <dbReference type="EMBL" id="RON40281.1"/>
    </source>
</evidence>
<dbReference type="EMBL" id="MOBO01000006">
    <property type="protein sequence ID" value="RON40281.1"/>
    <property type="molecule type" value="Genomic_DNA"/>
</dbReference>
<name>A0A423JRF8_9PSED</name>
<organism evidence="1 2">
    <name type="scientific">Pseudomonas brassicacearum</name>
    <dbReference type="NCBI Taxonomy" id="930166"/>
    <lineage>
        <taxon>Bacteria</taxon>
        <taxon>Pseudomonadati</taxon>
        <taxon>Pseudomonadota</taxon>
        <taxon>Gammaproteobacteria</taxon>
        <taxon>Pseudomonadales</taxon>
        <taxon>Pseudomonadaceae</taxon>
        <taxon>Pseudomonas</taxon>
    </lineage>
</organism>
<reference evidence="1 2" key="1">
    <citation type="submission" date="2016-10" db="EMBL/GenBank/DDBJ databases">
        <title>Comparative genome analysis of multiple Pseudomonas spp. focuses on biocontrol and plant growth promoting traits.</title>
        <authorList>
            <person name="Tao X.-Y."/>
            <person name="Taylor C.G."/>
        </authorList>
    </citation>
    <scope>NUCLEOTIDE SEQUENCE [LARGE SCALE GENOMIC DNA]</scope>
    <source>
        <strain evidence="1 2">38D4</strain>
    </source>
</reference>